<name>A0A1K1LGS4_9BACT</name>
<reference evidence="2" key="1">
    <citation type="submission" date="2016-10" db="EMBL/GenBank/DDBJ databases">
        <authorList>
            <person name="Wegmann U."/>
        </authorList>
    </citation>
    <scope>NUCLEOTIDE SEQUENCE [LARGE SCALE GENOMIC DNA]</scope>
</reference>
<dbReference type="RefSeq" id="WP_072333325.1">
    <property type="nucleotide sequence ID" value="NZ_JBKYGG010000100.1"/>
</dbReference>
<dbReference type="EMBL" id="LT630450">
    <property type="protein sequence ID" value="SFV72654.1"/>
    <property type="molecule type" value="Genomic_DNA"/>
</dbReference>
<dbReference type="AlphaFoldDB" id="A0A1K1LGS4"/>
<dbReference type="Proteomes" id="UP000186323">
    <property type="component" value="Chromosome I"/>
</dbReference>
<evidence type="ECO:0000313" key="2">
    <source>
        <dbReference type="Proteomes" id="UP000186323"/>
    </source>
</evidence>
<keyword evidence="2" id="KW-1185">Reference proteome</keyword>
<dbReference type="OrthoDB" id="5584931at2"/>
<proteinExistence type="predicted"/>
<organism evidence="1 2">
    <name type="scientific">Desulfovibrio piger</name>
    <dbReference type="NCBI Taxonomy" id="901"/>
    <lineage>
        <taxon>Bacteria</taxon>
        <taxon>Pseudomonadati</taxon>
        <taxon>Thermodesulfobacteriota</taxon>
        <taxon>Desulfovibrionia</taxon>
        <taxon>Desulfovibrionales</taxon>
        <taxon>Desulfovibrionaceae</taxon>
        <taxon>Desulfovibrio</taxon>
    </lineage>
</organism>
<protein>
    <submittedName>
        <fullName evidence="1">Uncharacterized protein</fullName>
    </submittedName>
</protein>
<gene>
    <name evidence="1" type="ORF">DESPIGER_0778</name>
</gene>
<evidence type="ECO:0000313" key="1">
    <source>
        <dbReference type="EMBL" id="SFV72654.1"/>
    </source>
</evidence>
<sequence>MVRMESLDILVRQVLPQVLPCPRGMVLDALQAVAKHFCEQAAVWRERLEETGLQGEADIPLSLPTGSRLVMILGVWLDGNRLLPDDYRAEGNSLCLRTVLPRECSVVVDAALCPSRLSERLPEQLIEAWGDVLAYGALARLKAMSGQNVTWTDAAGAQVALEQYNEGVARARIRAMSR</sequence>
<accession>A0A1K1LGS4</accession>
<dbReference type="KEGG" id="dpg:DESPIGER_0778"/>